<feature type="transmembrane region" description="Helical" evidence="1">
    <location>
        <begin position="135"/>
        <end position="153"/>
    </location>
</feature>
<dbReference type="RefSeq" id="WP_273190731.1">
    <property type="nucleotide sequence ID" value="NZ_DYUZ01000029.1"/>
</dbReference>
<organism evidence="2 3">
    <name type="scientific">Enorma phocaeensis</name>
    <dbReference type="NCBI Taxonomy" id="1871019"/>
    <lineage>
        <taxon>Bacteria</taxon>
        <taxon>Bacillati</taxon>
        <taxon>Actinomycetota</taxon>
        <taxon>Coriobacteriia</taxon>
        <taxon>Coriobacteriales</taxon>
        <taxon>Coriobacteriaceae</taxon>
        <taxon>Enorma</taxon>
    </lineage>
</organism>
<feature type="transmembrane region" description="Helical" evidence="1">
    <location>
        <begin position="39"/>
        <end position="56"/>
    </location>
</feature>
<evidence type="ECO:0000313" key="3">
    <source>
        <dbReference type="Proteomes" id="UP000753256"/>
    </source>
</evidence>
<gene>
    <name evidence="2" type="ORF">K8V70_07890</name>
</gene>
<proteinExistence type="predicted"/>
<keyword evidence="1" id="KW-0812">Transmembrane</keyword>
<keyword evidence="1" id="KW-1133">Transmembrane helix</keyword>
<dbReference type="EMBL" id="DYUZ01000029">
    <property type="protein sequence ID" value="HJG37760.1"/>
    <property type="molecule type" value="Genomic_DNA"/>
</dbReference>
<dbReference type="PANTHER" id="PTHR20992:SF9">
    <property type="entry name" value="AT15442P-RELATED"/>
    <property type="match status" value="1"/>
</dbReference>
<dbReference type="Proteomes" id="UP000753256">
    <property type="component" value="Unassembled WGS sequence"/>
</dbReference>
<dbReference type="AlphaFoldDB" id="A0A921LVE6"/>
<sequence>MAWLRKVLLGGELDPSMVASAERSGFVTIDEPLRQYSSFFLRLVIATVIATAGIAADSATTIIGAMLVAPLMSPMLGTALAAAIGRPRRTIATFGLTLVGMAVVFVVSIGVTAIIPVDVDLSTNSQVLARTSPRLVDLIIALAAGFMAALASLRRDIPDAVPGIAISASIVPPLCVVGAAFYEGVPGSALGALLLFITNYVAIQIAGAAVFLLAGLGTREFSVMEGKARETWYLAVALASVVVVLLLGASSMGVIHRNDQLRRVQDTVAAWVDGSNYRVSRLEFENDALRIEIAGSGRVPSAALLDDDLADAGVELDELSLAVVEEHRILHG</sequence>
<name>A0A921LVE6_9ACTN</name>
<feature type="transmembrane region" description="Helical" evidence="1">
    <location>
        <begin position="62"/>
        <end position="84"/>
    </location>
</feature>
<evidence type="ECO:0000313" key="2">
    <source>
        <dbReference type="EMBL" id="HJG37760.1"/>
    </source>
</evidence>
<feature type="transmembrane region" description="Helical" evidence="1">
    <location>
        <begin position="160"/>
        <end position="182"/>
    </location>
</feature>
<protein>
    <submittedName>
        <fullName evidence="2">DUF389 domain-containing protein</fullName>
    </submittedName>
</protein>
<feature type="transmembrane region" description="Helical" evidence="1">
    <location>
        <begin position="91"/>
        <end position="115"/>
    </location>
</feature>
<dbReference type="PANTHER" id="PTHR20992">
    <property type="entry name" value="AT15442P-RELATED"/>
    <property type="match status" value="1"/>
</dbReference>
<evidence type="ECO:0000256" key="1">
    <source>
        <dbReference type="SAM" id="Phobius"/>
    </source>
</evidence>
<reference evidence="2" key="1">
    <citation type="journal article" date="2021" name="PeerJ">
        <title>Extensive microbial diversity within the chicken gut microbiome revealed by metagenomics and culture.</title>
        <authorList>
            <person name="Gilroy R."/>
            <person name="Ravi A."/>
            <person name="Getino M."/>
            <person name="Pursley I."/>
            <person name="Horton D.L."/>
            <person name="Alikhan N.F."/>
            <person name="Baker D."/>
            <person name="Gharbi K."/>
            <person name="Hall N."/>
            <person name="Watson M."/>
            <person name="Adriaenssens E.M."/>
            <person name="Foster-Nyarko E."/>
            <person name="Jarju S."/>
            <person name="Secka A."/>
            <person name="Antonio M."/>
            <person name="Oren A."/>
            <person name="Chaudhuri R.R."/>
            <person name="La Ragione R."/>
            <person name="Hildebrand F."/>
            <person name="Pallen M.J."/>
        </authorList>
    </citation>
    <scope>NUCLEOTIDE SEQUENCE</scope>
    <source>
        <strain evidence="2">ChiHjej13B12-9602</strain>
    </source>
</reference>
<feature type="transmembrane region" description="Helical" evidence="1">
    <location>
        <begin position="232"/>
        <end position="255"/>
    </location>
</feature>
<keyword evidence="1" id="KW-0472">Membrane</keyword>
<reference evidence="2" key="2">
    <citation type="submission" date="2021-09" db="EMBL/GenBank/DDBJ databases">
        <authorList>
            <person name="Gilroy R."/>
        </authorList>
    </citation>
    <scope>NUCLEOTIDE SEQUENCE</scope>
    <source>
        <strain evidence="2">ChiHjej13B12-9602</strain>
    </source>
</reference>
<comment type="caution">
    <text evidence="2">The sequence shown here is derived from an EMBL/GenBank/DDBJ whole genome shotgun (WGS) entry which is preliminary data.</text>
</comment>
<accession>A0A921LVE6</accession>
<dbReference type="InterPro" id="IPR005240">
    <property type="entry name" value="DUF389"/>
</dbReference>
<dbReference type="Pfam" id="PF04087">
    <property type="entry name" value="DUF389"/>
    <property type="match status" value="1"/>
</dbReference>
<feature type="transmembrane region" description="Helical" evidence="1">
    <location>
        <begin position="188"/>
        <end position="212"/>
    </location>
</feature>